<dbReference type="Pfam" id="PF11350">
    <property type="entry name" value="DUF3152"/>
    <property type="match status" value="1"/>
</dbReference>
<reference evidence="5" key="1">
    <citation type="journal article" date="2019" name="Int. J. Syst. Evol. Microbiol.">
        <title>The Global Catalogue of Microorganisms (GCM) 10K type strain sequencing project: providing services to taxonomists for standard genome sequencing and annotation.</title>
        <authorList>
            <consortium name="The Broad Institute Genomics Platform"/>
            <consortium name="The Broad Institute Genome Sequencing Center for Infectious Disease"/>
            <person name="Wu L."/>
            <person name="Ma J."/>
        </authorList>
    </citation>
    <scope>NUCLEOTIDE SEQUENCE [LARGE SCALE GENOMIC DNA]</scope>
    <source>
        <strain evidence="5">JCM 17130</strain>
    </source>
</reference>
<evidence type="ECO:0000259" key="3">
    <source>
        <dbReference type="Pfam" id="PF11350"/>
    </source>
</evidence>
<dbReference type="RefSeq" id="WP_388002128.1">
    <property type="nucleotide sequence ID" value="NZ_JBHUEE010000001.1"/>
</dbReference>
<feature type="domain" description="DUF3152" evidence="3">
    <location>
        <begin position="95"/>
        <end position="268"/>
    </location>
</feature>
<dbReference type="SUPFAM" id="SSF55486">
    <property type="entry name" value="Metalloproteases ('zincins'), catalytic domain"/>
    <property type="match status" value="1"/>
</dbReference>
<feature type="chain" id="PRO_5045733118" evidence="2">
    <location>
        <begin position="22"/>
        <end position="279"/>
    </location>
</feature>
<evidence type="ECO:0000313" key="4">
    <source>
        <dbReference type="EMBL" id="MFD1716702.1"/>
    </source>
</evidence>
<accession>A0ABW4L0X6</accession>
<evidence type="ECO:0000256" key="1">
    <source>
        <dbReference type="SAM" id="MobiDB-lite"/>
    </source>
</evidence>
<evidence type="ECO:0000256" key="2">
    <source>
        <dbReference type="SAM" id="SignalP"/>
    </source>
</evidence>
<dbReference type="Proteomes" id="UP001597277">
    <property type="component" value="Unassembled WGS sequence"/>
</dbReference>
<comment type="caution">
    <text evidence="4">The sequence shown here is derived from an EMBL/GenBank/DDBJ whole genome shotgun (WGS) entry which is preliminary data.</text>
</comment>
<protein>
    <submittedName>
        <fullName evidence="4">DUF3152 domain-containing protein</fullName>
    </submittedName>
</protein>
<evidence type="ECO:0000313" key="5">
    <source>
        <dbReference type="Proteomes" id="UP001597277"/>
    </source>
</evidence>
<feature type="signal peptide" evidence="2">
    <location>
        <begin position="1"/>
        <end position="21"/>
    </location>
</feature>
<gene>
    <name evidence="4" type="ORF">ACFSE6_02560</name>
</gene>
<dbReference type="EMBL" id="JBHUEE010000001">
    <property type="protein sequence ID" value="MFD1716702.1"/>
    <property type="molecule type" value="Genomic_DNA"/>
</dbReference>
<keyword evidence="2" id="KW-0732">Signal</keyword>
<name>A0ABW4L0X6_9MICO</name>
<proteinExistence type="predicted"/>
<sequence length="279" mass="29862">MRLTRPVVGALALLGLLLPIAAPTAALPGGVVAAPIDGATEDPSSEDSRPAPPADILRDEAAGSGATAMRWLERSLLGRSLEDIARAMRARAGLPTTEAMPQHASGELRTVPTRRQPAGQRPDVRTVRVQVERGLPVNGSAFARFVMDTLNDERGWGHDGSVEFVRTDAEDPDMSVVLASPDLTDELCVPLETGGEYSCGRNERAVLNAVRWSEGARPFLDGDGNVTEYRQYLVNHEVGHLLGHPHVDCPAEGELAPIMLQQSIRLDGCEPSSWPAEAS</sequence>
<dbReference type="InterPro" id="IPR022603">
    <property type="entry name" value="DUF3152"/>
</dbReference>
<keyword evidence="5" id="KW-1185">Reference proteome</keyword>
<feature type="region of interest" description="Disordered" evidence="1">
    <location>
        <begin position="37"/>
        <end position="62"/>
    </location>
</feature>
<organism evidence="4 5">
    <name type="scientific">Georgenia deserti</name>
    <dbReference type="NCBI Taxonomy" id="2093781"/>
    <lineage>
        <taxon>Bacteria</taxon>
        <taxon>Bacillati</taxon>
        <taxon>Actinomycetota</taxon>
        <taxon>Actinomycetes</taxon>
        <taxon>Micrococcales</taxon>
        <taxon>Bogoriellaceae</taxon>
        <taxon>Georgenia</taxon>
    </lineage>
</organism>